<dbReference type="GO" id="GO:0005634">
    <property type="term" value="C:nucleus"/>
    <property type="evidence" value="ECO:0007669"/>
    <property type="project" value="TreeGrafter"/>
</dbReference>
<evidence type="ECO:0000313" key="3">
    <source>
        <dbReference type="Proteomes" id="UP001375240"/>
    </source>
</evidence>
<dbReference type="InterPro" id="IPR018870">
    <property type="entry name" value="Tti2"/>
</dbReference>
<reference evidence="2 3" key="1">
    <citation type="submission" date="2019-10" db="EMBL/GenBank/DDBJ databases">
        <authorList>
            <person name="Palmer J.M."/>
        </authorList>
    </citation>
    <scope>NUCLEOTIDE SEQUENCE [LARGE SCALE GENOMIC DNA]</scope>
    <source>
        <strain evidence="2 3">TWF696</strain>
    </source>
</reference>
<sequence>MHTYMETIQRAADDAARSVAPPESLDVSGVVDVGELADLPAVAKEIIELQKAADGTLEACRQLLAKLYVYEYVRSLQGADADADSGTKAATECTEELVASLCAIRPTVDVWEEVEGDDGDGFNEVKPTPNLTIFTATVSLCLTILDGQLTASPDLLSSASLRAAVAAALAVYGDPSAVWATSANAAAVERIRSANSVSLMTTETLTDLLLSVRRMSAFQRPPGTVTAMGRRAVRVPRVQKDVDVDIESERRRGVEMGEGLAIVRFVVTGMEPSAVQQNWHLIVPAILTALDDGDILTKAHACDVLTCLLGVVDTAFLSRTGLAAVFEEAVTPCLHFLPPLTPVGQARKSFTAGVNALVALGGTKGAGGDEEMYKALDKVLREGVFRAVTYAGENVRMMEVVVDLAAGVVRKLGMRSVRHLKNLVPLCTKPLLSPFVTAYLPLAVCATTTLQEVVRNCWPRVEDYNAVVLEAAVFCWVRVQQSEDEGEEMERLRHELRVLMALLAGANRESGWMKQARQKVEQRGQGLAGLFADVSV</sequence>
<comment type="similarity">
    <text evidence="1">Belongs to the TTI2 family.</text>
</comment>
<keyword evidence="3" id="KW-1185">Reference proteome</keyword>
<name>A0AAV9U1Q5_9PEZI</name>
<dbReference type="Proteomes" id="UP001375240">
    <property type="component" value="Unassembled WGS sequence"/>
</dbReference>
<organism evidence="2 3">
    <name type="scientific">Orbilia brochopaga</name>
    <dbReference type="NCBI Taxonomy" id="3140254"/>
    <lineage>
        <taxon>Eukaryota</taxon>
        <taxon>Fungi</taxon>
        <taxon>Dikarya</taxon>
        <taxon>Ascomycota</taxon>
        <taxon>Pezizomycotina</taxon>
        <taxon>Orbiliomycetes</taxon>
        <taxon>Orbiliales</taxon>
        <taxon>Orbiliaceae</taxon>
        <taxon>Orbilia</taxon>
    </lineage>
</organism>
<gene>
    <name evidence="2" type="ORF">TWF696_003130</name>
</gene>
<dbReference type="PANTHER" id="PTHR32226:SF2">
    <property type="entry name" value="TELO2-INTERACTING PROTEIN 2"/>
    <property type="match status" value="1"/>
</dbReference>
<dbReference type="GO" id="GO:0110078">
    <property type="term" value="C:TTT Hsp90 cochaperone complex"/>
    <property type="evidence" value="ECO:0007669"/>
    <property type="project" value="InterPro"/>
</dbReference>
<evidence type="ECO:0000256" key="1">
    <source>
        <dbReference type="ARBA" id="ARBA00034736"/>
    </source>
</evidence>
<protein>
    <submittedName>
        <fullName evidence="2">Uncharacterized protein</fullName>
    </submittedName>
</protein>
<dbReference type="Pfam" id="PF10521">
    <property type="entry name" value="Tti2"/>
    <property type="match status" value="1"/>
</dbReference>
<dbReference type="SUPFAM" id="SSF48371">
    <property type="entry name" value="ARM repeat"/>
    <property type="match status" value="1"/>
</dbReference>
<proteinExistence type="inferred from homology"/>
<dbReference type="PANTHER" id="PTHR32226">
    <property type="entry name" value="TELO2-INTERACTING PROTEIN 2"/>
    <property type="match status" value="1"/>
</dbReference>
<dbReference type="GO" id="GO:0005829">
    <property type="term" value="C:cytosol"/>
    <property type="evidence" value="ECO:0007669"/>
    <property type="project" value="TreeGrafter"/>
</dbReference>
<dbReference type="InterPro" id="IPR016024">
    <property type="entry name" value="ARM-type_fold"/>
</dbReference>
<accession>A0AAV9U1Q5</accession>
<comment type="caution">
    <text evidence="2">The sequence shown here is derived from an EMBL/GenBank/DDBJ whole genome shotgun (WGS) entry which is preliminary data.</text>
</comment>
<dbReference type="AlphaFoldDB" id="A0AAV9U1Q5"/>
<dbReference type="EMBL" id="JAVHNQ010000015">
    <property type="protein sequence ID" value="KAK6332414.1"/>
    <property type="molecule type" value="Genomic_DNA"/>
</dbReference>
<evidence type="ECO:0000313" key="2">
    <source>
        <dbReference type="EMBL" id="KAK6332414.1"/>
    </source>
</evidence>